<dbReference type="EMBL" id="JAPQKL010000001">
    <property type="protein sequence ID" value="KAJ5145644.1"/>
    <property type="molecule type" value="Genomic_DNA"/>
</dbReference>
<dbReference type="GeneID" id="81400122"/>
<gene>
    <name evidence="1" type="ORF">N7515_000208</name>
</gene>
<evidence type="ECO:0000313" key="1">
    <source>
        <dbReference type="EMBL" id="KAJ5145644.1"/>
    </source>
</evidence>
<dbReference type="RefSeq" id="XP_056526118.1">
    <property type="nucleotide sequence ID" value="XM_056660952.1"/>
</dbReference>
<organism evidence="1 2">
    <name type="scientific">Penicillium bovifimosum</name>
    <dbReference type="NCBI Taxonomy" id="126998"/>
    <lineage>
        <taxon>Eukaryota</taxon>
        <taxon>Fungi</taxon>
        <taxon>Dikarya</taxon>
        <taxon>Ascomycota</taxon>
        <taxon>Pezizomycotina</taxon>
        <taxon>Eurotiomycetes</taxon>
        <taxon>Eurotiomycetidae</taxon>
        <taxon>Eurotiales</taxon>
        <taxon>Aspergillaceae</taxon>
        <taxon>Penicillium</taxon>
    </lineage>
</organism>
<comment type="caution">
    <text evidence="1">The sequence shown here is derived from an EMBL/GenBank/DDBJ whole genome shotgun (WGS) entry which is preliminary data.</text>
</comment>
<dbReference type="AlphaFoldDB" id="A0A9W9L9Q2"/>
<protein>
    <recommendedName>
        <fullName evidence="3">Reverse transcriptase</fullName>
    </recommendedName>
</protein>
<sequence>MNQQRYQHMISNHHTSAHEAVRGAKVGAAPGGDGIPNSLWHKLIGVPVILETLVQLFNACINTGYNPSHFQRSITVVLRKQGKSDYQPANSFRSVALLNNAREVSGGSCRTTCERLKPN</sequence>
<evidence type="ECO:0000313" key="2">
    <source>
        <dbReference type="Proteomes" id="UP001149079"/>
    </source>
</evidence>
<evidence type="ECO:0008006" key="3">
    <source>
        <dbReference type="Google" id="ProtNLM"/>
    </source>
</evidence>
<proteinExistence type="predicted"/>
<keyword evidence="2" id="KW-1185">Reference proteome</keyword>
<name>A0A9W9L9Q2_9EURO</name>
<reference evidence="1" key="2">
    <citation type="journal article" date="2023" name="IMA Fungus">
        <title>Comparative genomic study of the Penicillium genus elucidates a diverse pangenome and 15 lateral gene transfer events.</title>
        <authorList>
            <person name="Petersen C."/>
            <person name="Sorensen T."/>
            <person name="Nielsen M.R."/>
            <person name="Sondergaard T.E."/>
            <person name="Sorensen J.L."/>
            <person name="Fitzpatrick D.A."/>
            <person name="Frisvad J.C."/>
            <person name="Nielsen K.L."/>
        </authorList>
    </citation>
    <scope>NUCLEOTIDE SEQUENCE</scope>
    <source>
        <strain evidence="1">IBT 22155</strain>
    </source>
</reference>
<dbReference type="Proteomes" id="UP001149079">
    <property type="component" value="Unassembled WGS sequence"/>
</dbReference>
<reference evidence="1" key="1">
    <citation type="submission" date="2022-11" db="EMBL/GenBank/DDBJ databases">
        <authorList>
            <person name="Petersen C."/>
        </authorList>
    </citation>
    <scope>NUCLEOTIDE SEQUENCE</scope>
    <source>
        <strain evidence="1">IBT 22155</strain>
    </source>
</reference>
<dbReference type="OrthoDB" id="5549573at2759"/>
<accession>A0A9W9L9Q2</accession>